<dbReference type="STRING" id="2070753.A0A3A2ZP91"/>
<evidence type="ECO:0000256" key="21">
    <source>
        <dbReference type="SAM" id="MobiDB-lite"/>
    </source>
</evidence>
<dbReference type="Proteomes" id="UP000266188">
    <property type="component" value="Unassembled WGS sequence"/>
</dbReference>
<dbReference type="SUPFAM" id="SSF101420">
    <property type="entry name" value="C-terminal domain of Ku80"/>
    <property type="match status" value="1"/>
</dbReference>
<organism evidence="23 24">
    <name type="scientific">Aspergillus sclerotialis</name>
    <dbReference type="NCBI Taxonomy" id="2070753"/>
    <lineage>
        <taxon>Eukaryota</taxon>
        <taxon>Fungi</taxon>
        <taxon>Dikarya</taxon>
        <taxon>Ascomycota</taxon>
        <taxon>Pezizomycotina</taxon>
        <taxon>Eurotiomycetes</taxon>
        <taxon>Eurotiomycetidae</taxon>
        <taxon>Eurotiales</taxon>
        <taxon>Aspergillaceae</taxon>
        <taxon>Aspergillus</taxon>
        <taxon>Aspergillus subgen. Polypaecilum</taxon>
    </lineage>
</organism>
<name>A0A3A2ZP91_9EURO</name>
<evidence type="ECO:0000256" key="12">
    <source>
        <dbReference type="ARBA" id="ARBA00022840"/>
    </source>
</evidence>
<accession>A0A3A2ZP91</accession>
<dbReference type="EC" id="3.6.4.12" evidence="5"/>
<feature type="region of interest" description="Disordered" evidence="21">
    <location>
        <begin position="442"/>
        <end position="466"/>
    </location>
</feature>
<dbReference type="InterPro" id="IPR016194">
    <property type="entry name" value="SPOC-like_C_dom_sf"/>
</dbReference>
<dbReference type="SUPFAM" id="SSF100939">
    <property type="entry name" value="SPOC domain-like"/>
    <property type="match status" value="1"/>
</dbReference>
<keyword evidence="17" id="KW-0539">Nucleus</keyword>
<evidence type="ECO:0000256" key="17">
    <source>
        <dbReference type="ARBA" id="ARBA00023242"/>
    </source>
</evidence>
<evidence type="ECO:0000256" key="4">
    <source>
        <dbReference type="ARBA" id="ARBA00011584"/>
    </source>
</evidence>
<comment type="catalytic activity">
    <reaction evidence="20">
        <text>ATP + H2O = ADP + phosphate + H(+)</text>
        <dbReference type="Rhea" id="RHEA:13065"/>
        <dbReference type="ChEBI" id="CHEBI:15377"/>
        <dbReference type="ChEBI" id="CHEBI:15378"/>
        <dbReference type="ChEBI" id="CHEBI:30616"/>
        <dbReference type="ChEBI" id="CHEBI:43474"/>
        <dbReference type="ChEBI" id="CHEBI:456216"/>
        <dbReference type="EC" id="3.6.4.12"/>
    </reaction>
</comment>
<evidence type="ECO:0000259" key="22">
    <source>
        <dbReference type="SMART" id="SM00559"/>
    </source>
</evidence>
<feature type="region of interest" description="Disordered" evidence="21">
    <location>
        <begin position="143"/>
        <end position="176"/>
    </location>
</feature>
<sequence>MIISYCKKLKYRKKIVLVTNGLGAADTEEVDQIAGKIKEENIDLVILGVDFDDPEFGFKEEDKEPQKAENEGVLRDLVEGCDGAYGTLEQAVSEMDIPRIKQVRPVPTFKGFLQLGNPEEYDTAARIPVERYFRTYPARPPPASSFALRSDIPPRGDEAESSGTVAPDGDVTGEGGPLTTVRHLRSYQISDESAPGGKRDVDREELAKGYEYGRTAVHISETDQNITTLETFAALELVGFIQSDQYDRYLHMSNASIIIAQRANDKAALALSSFIHALFELDCYAVARLVAKENKPPLMVLLAPSIEPDYECLLEVQLPFAEDVRTYRFPPLDKVVTVSGKVVTEHRNLPNDELCDAMSKYVDSMELVDKDENESVIREPIEALPIDESFSPVLHRIDSAIRYRAVHPNDPVPPASERLTKFSQPSEEVVKKSKKCLEKLKSAADVKKVPPKEKGRKRNREAEKPLSGLDVEALLHQEKRTKISPNNAIPEFKQSLSHAENIETINDAVKQMTVIIEDQIRHSLGDANYDRVVEGLGVMREELISYEEPASYNDFMRLLKEKLLREELGGDRRELWWLIRRSKLGLIDKTQSDRSEVTEEEAKKVGWFIPRLKMCADCFSSCPQSNFKKPL</sequence>
<dbReference type="Gene3D" id="1.10.1600.10">
    <property type="match status" value="1"/>
</dbReference>
<dbReference type="Gene3D" id="3.40.50.410">
    <property type="entry name" value="von Willebrand factor, type A domain"/>
    <property type="match status" value="1"/>
</dbReference>
<dbReference type="InterPro" id="IPR024193">
    <property type="entry name" value="Ku80"/>
</dbReference>
<evidence type="ECO:0000256" key="14">
    <source>
        <dbReference type="ARBA" id="ARBA00023125"/>
    </source>
</evidence>
<evidence type="ECO:0000256" key="16">
    <source>
        <dbReference type="ARBA" id="ARBA00023204"/>
    </source>
</evidence>
<evidence type="ECO:0000256" key="20">
    <source>
        <dbReference type="ARBA" id="ARBA00047995"/>
    </source>
</evidence>
<comment type="similarity">
    <text evidence="3">Belongs to the ku80 family.</text>
</comment>
<evidence type="ECO:0000313" key="24">
    <source>
        <dbReference type="Proteomes" id="UP000266188"/>
    </source>
</evidence>
<dbReference type="InterPro" id="IPR014893">
    <property type="entry name" value="Ku_PK_bind"/>
</dbReference>
<dbReference type="Pfam" id="PF08785">
    <property type="entry name" value="Ku_PK_bind"/>
    <property type="match status" value="1"/>
</dbReference>
<dbReference type="GO" id="GO:0003684">
    <property type="term" value="F:damaged DNA binding"/>
    <property type="evidence" value="ECO:0007669"/>
    <property type="project" value="InterPro"/>
</dbReference>
<evidence type="ECO:0000256" key="8">
    <source>
        <dbReference type="ARBA" id="ARBA00022741"/>
    </source>
</evidence>
<evidence type="ECO:0000256" key="6">
    <source>
        <dbReference type="ARBA" id="ARBA00021792"/>
    </source>
</evidence>
<dbReference type="Pfam" id="PF02735">
    <property type="entry name" value="Ku"/>
    <property type="match status" value="1"/>
</dbReference>
<dbReference type="InterPro" id="IPR006164">
    <property type="entry name" value="DNA_bd_Ku70/Ku80"/>
</dbReference>
<evidence type="ECO:0000256" key="9">
    <source>
        <dbReference type="ARBA" id="ARBA00022763"/>
    </source>
</evidence>
<proteinExistence type="inferred from homology"/>
<dbReference type="InterPro" id="IPR036494">
    <property type="entry name" value="Ku_C_sf"/>
</dbReference>
<evidence type="ECO:0000256" key="2">
    <source>
        <dbReference type="ARBA" id="ARBA00004574"/>
    </source>
</evidence>
<dbReference type="FunFam" id="1.10.1600.10:FF:000002">
    <property type="entry name" value="X-ray repair cross-complementing protein 5"/>
    <property type="match status" value="1"/>
</dbReference>
<dbReference type="SUPFAM" id="SSF53300">
    <property type="entry name" value="vWA-like"/>
    <property type="match status" value="1"/>
</dbReference>
<dbReference type="FunFam" id="2.40.290.10:FF:000008">
    <property type="entry name" value="ATP-dependent DNA helicase II subunit 2"/>
    <property type="match status" value="1"/>
</dbReference>
<keyword evidence="8" id="KW-0547">Nucleotide-binding</keyword>
<evidence type="ECO:0000256" key="10">
    <source>
        <dbReference type="ARBA" id="ARBA00022801"/>
    </source>
</evidence>
<dbReference type="EMBL" id="MVGC01000244">
    <property type="protein sequence ID" value="RJE21204.1"/>
    <property type="molecule type" value="Genomic_DNA"/>
</dbReference>
<keyword evidence="7" id="KW-0158">Chromosome</keyword>
<evidence type="ECO:0000256" key="11">
    <source>
        <dbReference type="ARBA" id="ARBA00022806"/>
    </source>
</evidence>
<keyword evidence="15" id="KW-0233">DNA recombination</keyword>
<dbReference type="GO" id="GO:0000781">
    <property type="term" value="C:chromosome, telomeric region"/>
    <property type="evidence" value="ECO:0007669"/>
    <property type="project" value="UniProtKB-SubCell"/>
</dbReference>
<dbReference type="GO" id="GO:0016787">
    <property type="term" value="F:hydrolase activity"/>
    <property type="evidence" value="ECO:0007669"/>
    <property type="project" value="UniProtKB-KW"/>
</dbReference>
<reference evidence="24" key="1">
    <citation type="submission" date="2017-02" db="EMBL/GenBank/DDBJ databases">
        <authorList>
            <person name="Tafer H."/>
            <person name="Lopandic K."/>
        </authorList>
    </citation>
    <scope>NUCLEOTIDE SEQUENCE [LARGE SCALE GENOMIC DNA]</scope>
    <source>
        <strain evidence="24">CBS 366.77</strain>
    </source>
</reference>
<keyword evidence="13" id="KW-0779">Telomere</keyword>
<evidence type="ECO:0000256" key="5">
    <source>
        <dbReference type="ARBA" id="ARBA00012551"/>
    </source>
</evidence>
<evidence type="ECO:0000256" key="3">
    <source>
        <dbReference type="ARBA" id="ARBA00007726"/>
    </source>
</evidence>
<keyword evidence="14" id="KW-0238">DNA-binding</keyword>
<comment type="function">
    <text evidence="18">Single-stranded DNA-dependent ATP-dependent helicase. Involved in non-homologous end joining (NHEJ) DNA double strand break repair. DNA-binding is sequence-independent but has a high affinity to nicks in double-stranded DNA and to the ends of duplex DNA. Binds to naturally occurring chromosomal ends, and therefore provides chromosomal end protection. Required also for telomere recombination to repair telomeric ends in the absence of telomerase. KU70, of the KU70/KU80 heterodimer, binds to the stem loop of TLC1, the RNA component of telomerase. Involved in telomere maintenance. Interacts with telomeric repeats and subtelomeric sequences thereby controlling telomere length and protecting against subtelomeric rearrangement. Maintains telomeric chromatin, which is involved in silencing the expression of genes located at the telomere. Required for mating-type switching.</text>
</comment>
<comment type="subunit">
    <text evidence="4">Heterodimer of Ku70 and Ku80.</text>
</comment>
<dbReference type="AlphaFoldDB" id="A0A3A2ZP91"/>
<dbReference type="GO" id="GO:0043564">
    <property type="term" value="C:Ku70:Ku80 complex"/>
    <property type="evidence" value="ECO:0007669"/>
    <property type="project" value="InterPro"/>
</dbReference>
<comment type="caution">
    <text evidence="23">The sequence shown here is derived from an EMBL/GenBank/DDBJ whole genome shotgun (WGS) entry which is preliminary data.</text>
</comment>
<keyword evidence="11" id="KW-0347">Helicase</keyword>
<dbReference type="CDD" id="cd00873">
    <property type="entry name" value="KU80"/>
    <property type="match status" value="1"/>
</dbReference>
<keyword evidence="16" id="KW-0234">DNA repair</keyword>
<evidence type="ECO:0000256" key="1">
    <source>
        <dbReference type="ARBA" id="ARBA00004123"/>
    </source>
</evidence>
<dbReference type="GO" id="GO:0006310">
    <property type="term" value="P:DNA recombination"/>
    <property type="evidence" value="ECO:0007669"/>
    <property type="project" value="UniProtKB-KW"/>
</dbReference>
<keyword evidence="10" id="KW-0378">Hydrolase</keyword>
<dbReference type="GO" id="GO:0005524">
    <property type="term" value="F:ATP binding"/>
    <property type="evidence" value="ECO:0007669"/>
    <property type="project" value="UniProtKB-KW"/>
</dbReference>
<keyword evidence="9" id="KW-0227">DNA damage</keyword>
<keyword evidence="12" id="KW-0067">ATP-binding</keyword>
<gene>
    <name evidence="23" type="ORF">PHISCL_06447</name>
</gene>
<evidence type="ECO:0000256" key="19">
    <source>
        <dbReference type="ARBA" id="ARBA00031847"/>
    </source>
</evidence>
<feature type="compositionally biased region" description="Basic and acidic residues" evidence="21">
    <location>
        <begin position="442"/>
        <end position="453"/>
    </location>
</feature>
<dbReference type="FunFam" id="1.25.40.240:FF:000002">
    <property type="entry name" value="ATP-dependent DNA helicase II subunit 2"/>
    <property type="match status" value="1"/>
</dbReference>
<dbReference type="OrthoDB" id="30826at2759"/>
<evidence type="ECO:0000256" key="7">
    <source>
        <dbReference type="ARBA" id="ARBA00022454"/>
    </source>
</evidence>
<dbReference type="GO" id="GO:0042162">
    <property type="term" value="F:telomeric DNA binding"/>
    <property type="evidence" value="ECO:0007669"/>
    <property type="project" value="InterPro"/>
</dbReference>
<dbReference type="SMART" id="SM00559">
    <property type="entry name" value="Ku78"/>
    <property type="match status" value="1"/>
</dbReference>
<evidence type="ECO:0000313" key="23">
    <source>
        <dbReference type="EMBL" id="RJE21204.1"/>
    </source>
</evidence>
<evidence type="ECO:0000256" key="13">
    <source>
        <dbReference type="ARBA" id="ARBA00022895"/>
    </source>
</evidence>
<dbReference type="PANTHER" id="PTHR12604">
    <property type="entry name" value="KU AUTOANTIGEN DNA HELICASE"/>
    <property type="match status" value="1"/>
</dbReference>
<dbReference type="PANTHER" id="PTHR12604:SF4">
    <property type="entry name" value="X-RAY REPAIR CROSS-COMPLEMENTING PROTEIN 5"/>
    <property type="match status" value="1"/>
</dbReference>
<dbReference type="GO" id="GO:0003678">
    <property type="term" value="F:DNA helicase activity"/>
    <property type="evidence" value="ECO:0007669"/>
    <property type="project" value="UniProtKB-EC"/>
</dbReference>
<dbReference type="GO" id="GO:0006303">
    <property type="term" value="P:double-strand break repair via nonhomologous end joining"/>
    <property type="evidence" value="ECO:0007669"/>
    <property type="project" value="InterPro"/>
</dbReference>
<dbReference type="InterPro" id="IPR036465">
    <property type="entry name" value="vWFA_dom_sf"/>
</dbReference>
<comment type="subcellular location">
    <subcellularLocation>
        <location evidence="2">Chromosome</location>
        <location evidence="2">Telomere</location>
    </subcellularLocation>
    <subcellularLocation>
        <location evidence="1">Nucleus</location>
    </subcellularLocation>
</comment>
<dbReference type="GO" id="GO:0000723">
    <property type="term" value="P:telomere maintenance"/>
    <property type="evidence" value="ECO:0007669"/>
    <property type="project" value="InterPro"/>
</dbReference>
<dbReference type="GO" id="GO:0003690">
    <property type="term" value="F:double-stranded DNA binding"/>
    <property type="evidence" value="ECO:0007669"/>
    <property type="project" value="TreeGrafter"/>
</dbReference>
<evidence type="ECO:0000256" key="15">
    <source>
        <dbReference type="ARBA" id="ARBA00023172"/>
    </source>
</evidence>
<protein>
    <recommendedName>
        <fullName evidence="6">ATP-dependent DNA helicase II subunit 2</fullName>
        <ecNumber evidence="5">3.6.4.12</ecNumber>
    </recommendedName>
    <alternativeName>
        <fullName evidence="19">ATP-dependent DNA helicase II subunit Ku80</fullName>
    </alternativeName>
</protein>
<evidence type="ECO:0000256" key="18">
    <source>
        <dbReference type="ARBA" id="ARBA00024890"/>
    </source>
</evidence>
<feature type="domain" description="Ku" evidence="22">
    <location>
        <begin position="198"/>
        <end position="335"/>
    </location>
</feature>
<keyword evidence="24" id="KW-1185">Reference proteome</keyword>
<dbReference type="Gene3D" id="2.40.290.10">
    <property type="match status" value="1"/>
</dbReference>
<dbReference type="Gene3D" id="1.25.40.240">
    <property type="entry name" value="Ku, C-terminal domain"/>
    <property type="match status" value="1"/>
</dbReference>